<evidence type="ECO:0000313" key="4">
    <source>
        <dbReference type="Proteomes" id="UP000471152"/>
    </source>
</evidence>
<dbReference type="Proteomes" id="UP000468828">
    <property type="component" value="Unassembled WGS sequence"/>
</dbReference>
<dbReference type="Pfam" id="PF04134">
    <property type="entry name" value="DCC1-like"/>
    <property type="match status" value="1"/>
</dbReference>
<organism evidence="1 3">
    <name type="scientific">Modestobacter muralis</name>
    <dbReference type="NCBI Taxonomy" id="1608614"/>
    <lineage>
        <taxon>Bacteria</taxon>
        <taxon>Bacillati</taxon>
        <taxon>Actinomycetota</taxon>
        <taxon>Actinomycetes</taxon>
        <taxon>Geodermatophilales</taxon>
        <taxon>Geodermatophilaceae</taxon>
        <taxon>Modestobacter</taxon>
    </lineage>
</organism>
<dbReference type="EMBL" id="JAAGWH010000033">
    <property type="protein sequence ID" value="NEK94977.1"/>
    <property type="molecule type" value="Genomic_DNA"/>
</dbReference>
<reference evidence="1 3" key="1">
    <citation type="submission" date="2020-01" db="EMBL/GenBank/DDBJ databases">
        <title>the WGS Modestobacter muralis CPCC 204518.</title>
        <authorList>
            <person name="Jiang Z."/>
        </authorList>
    </citation>
    <scope>NUCLEOTIDE SEQUENCE [LARGE SCALE GENOMIC DNA]</scope>
    <source>
        <strain evidence="1 3">DSM 100205</strain>
    </source>
</reference>
<proteinExistence type="predicted"/>
<name>A0A6P0EUZ4_9ACTN</name>
<evidence type="ECO:0000313" key="3">
    <source>
        <dbReference type="Proteomes" id="UP000468828"/>
    </source>
</evidence>
<dbReference type="Proteomes" id="UP000471152">
    <property type="component" value="Unassembled WGS sequence"/>
</dbReference>
<evidence type="ECO:0000313" key="1">
    <source>
        <dbReference type="EMBL" id="NEK94977.1"/>
    </source>
</evidence>
<keyword evidence="3" id="KW-1185">Reference proteome</keyword>
<sequence>MPTPTLVFDGDCAFCTSAVGVARRVPPADVTVVAWQFADLAALGTTAERAQQELLWVDGDGTISGGAAAVARLLRAAGLPLSVLGVLISLPPLRWVAPPVYRLVAANRHRLPGGTPACRMPPRDAV</sequence>
<gene>
    <name evidence="2" type="ORF">G3R41_13120</name>
    <name evidence="1" type="ORF">GCU67_12465</name>
</gene>
<dbReference type="AlphaFoldDB" id="A0A6P0EUZ4"/>
<dbReference type="RefSeq" id="WP_163611528.1">
    <property type="nucleotide sequence ID" value="NZ_JAAGWB010000035.1"/>
</dbReference>
<protein>
    <submittedName>
        <fullName evidence="1">DUF393 domain-containing protein</fullName>
    </submittedName>
</protein>
<reference evidence="2 4" key="2">
    <citation type="submission" date="2020-02" db="EMBL/GenBank/DDBJ databases">
        <title>The WGS of Modestobacter muralis DSM 100205.</title>
        <authorList>
            <person name="Jiang Z."/>
        </authorList>
    </citation>
    <scope>NUCLEOTIDE SEQUENCE [LARGE SCALE GENOMIC DNA]</scope>
    <source>
        <strain evidence="2 4">DSM 100205</strain>
    </source>
</reference>
<comment type="caution">
    <text evidence="1">The sequence shown here is derived from an EMBL/GenBank/DDBJ whole genome shotgun (WGS) entry which is preliminary data.</text>
</comment>
<dbReference type="InterPro" id="IPR007263">
    <property type="entry name" value="DCC1-like"/>
</dbReference>
<dbReference type="GO" id="GO:0015035">
    <property type="term" value="F:protein-disulfide reductase activity"/>
    <property type="evidence" value="ECO:0007669"/>
    <property type="project" value="InterPro"/>
</dbReference>
<evidence type="ECO:0000313" key="2">
    <source>
        <dbReference type="EMBL" id="NEN51865.1"/>
    </source>
</evidence>
<accession>A0A6P0EUZ4</accession>
<dbReference type="EMBL" id="JAAGWB010000035">
    <property type="protein sequence ID" value="NEN51865.1"/>
    <property type="molecule type" value="Genomic_DNA"/>
</dbReference>